<sequence>MMFTAVASSMLSVRAWYRSGITATQTATEVIKRTAEPRVERGHLFLRLRACSGNWECSGRPKPCIDEPRAGSSGHQSPSPHSGTQRDSSRPPPVRSPTLGSWHAEPSTDLHDMGERYSPNAKGNFQFDRMITGWRNRPVLDLRLKK</sequence>
<feature type="region of interest" description="Disordered" evidence="1">
    <location>
        <begin position="57"/>
        <end position="117"/>
    </location>
</feature>
<evidence type="ECO:0000256" key="1">
    <source>
        <dbReference type="SAM" id="MobiDB-lite"/>
    </source>
</evidence>
<dbReference type="AlphaFoldDB" id="F8S303"/>
<dbReference type="EMBL" id="HQ456128">
    <property type="protein sequence ID" value="AEH95305.1"/>
    <property type="molecule type" value="Genomic_DNA"/>
</dbReference>
<feature type="compositionally biased region" description="Low complexity" evidence="1">
    <location>
        <begin position="71"/>
        <end position="83"/>
    </location>
</feature>
<proteinExistence type="predicted"/>
<feature type="compositionally biased region" description="Basic and acidic residues" evidence="1">
    <location>
        <begin position="106"/>
        <end position="115"/>
    </location>
</feature>
<evidence type="ECO:0000313" key="2">
    <source>
        <dbReference type="EMBL" id="AEH95305.1"/>
    </source>
</evidence>
<name>F8S303_9BACT</name>
<reference evidence="2" key="1">
    <citation type="submission" date="2010-10" db="EMBL/GenBank/DDBJ databases">
        <title>Diversity of nonribosomal peptide synthetase (NRPS) genes in microbial consortia of marine sponges by cultivation and metagenomics.</title>
        <authorList>
            <person name="Pimentel-Elardo S.M."/>
            <person name="Grozdanov L."/>
            <person name="Proksch S."/>
            <person name="Hentschel U."/>
        </authorList>
    </citation>
    <scope>NUCLEOTIDE SEQUENCE</scope>
</reference>
<protein>
    <submittedName>
        <fullName evidence="2">Putative membrane transport protein</fullName>
    </submittedName>
</protein>
<organism evidence="2">
    <name type="scientific">Aplysina aerophoba bacterial symbiont clone AANRPS</name>
    <dbReference type="NCBI Taxonomy" id="1042317"/>
    <lineage>
        <taxon>Bacteria</taxon>
        <taxon>environmental samples</taxon>
    </lineage>
</organism>
<accession>F8S303</accession>